<evidence type="ECO:0000313" key="2">
    <source>
        <dbReference type="Proteomes" id="UP001149079"/>
    </source>
</evidence>
<dbReference type="AlphaFoldDB" id="A0A9W9GU73"/>
<reference evidence="1" key="1">
    <citation type="submission" date="2022-11" db="EMBL/GenBank/DDBJ databases">
        <authorList>
            <person name="Petersen C."/>
        </authorList>
    </citation>
    <scope>NUCLEOTIDE SEQUENCE</scope>
    <source>
        <strain evidence="1">IBT 22155</strain>
    </source>
</reference>
<dbReference type="EMBL" id="JAPQKL010000005">
    <property type="protein sequence ID" value="KAJ5129324.1"/>
    <property type="molecule type" value="Genomic_DNA"/>
</dbReference>
<comment type="caution">
    <text evidence="1">The sequence shown here is derived from an EMBL/GenBank/DDBJ whole genome shotgun (WGS) entry which is preliminary data.</text>
</comment>
<dbReference type="RefSeq" id="XP_056519703.1">
    <property type="nucleotide sequence ID" value="XM_056666107.1"/>
</dbReference>
<keyword evidence="2" id="KW-1185">Reference proteome</keyword>
<reference evidence="1" key="2">
    <citation type="journal article" date="2023" name="IMA Fungus">
        <title>Comparative genomic study of the Penicillium genus elucidates a diverse pangenome and 15 lateral gene transfer events.</title>
        <authorList>
            <person name="Petersen C."/>
            <person name="Sorensen T."/>
            <person name="Nielsen M.R."/>
            <person name="Sondergaard T.E."/>
            <person name="Sorensen J.L."/>
            <person name="Fitzpatrick D.A."/>
            <person name="Frisvad J.C."/>
            <person name="Nielsen K.L."/>
        </authorList>
    </citation>
    <scope>NUCLEOTIDE SEQUENCE</scope>
    <source>
        <strain evidence="1">IBT 22155</strain>
    </source>
</reference>
<dbReference type="Proteomes" id="UP001149079">
    <property type="component" value="Unassembled WGS sequence"/>
</dbReference>
<accession>A0A9W9GU73</accession>
<gene>
    <name evidence="1" type="ORF">N7515_005363</name>
</gene>
<name>A0A9W9GU73_9EURO</name>
<dbReference type="GeneID" id="81405277"/>
<sequence>MTLPAIKERAQLKTLKFLPESSEPGIVPSSPLQGPMLLETIREGKADFNPFELDFEPSVSLDLVPVCI</sequence>
<evidence type="ECO:0000313" key="1">
    <source>
        <dbReference type="EMBL" id="KAJ5129324.1"/>
    </source>
</evidence>
<organism evidence="1 2">
    <name type="scientific">Penicillium bovifimosum</name>
    <dbReference type="NCBI Taxonomy" id="126998"/>
    <lineage>
        <taxon>Eukaryota</taxon>
        <taxon>Fungi</taxon>
        <taxon>Dikarya</taxon>
        <taxon>Ascomycota</taxon>
        <taxon>Pezizomycotina</taxon>
        <taxon>Eurotiomycetes</taxon>
        <taxon>Eurotiomycetidae</taxon>
        <taxon>Eurotiales</taxon>
        <taxon>Aspergillaceae</taxon>
        <taxon>Penicillium</taxon>
    </lineage>
</organism>
<protein>
    <submittedName>
        <fullName evidence="1">AMP-dependent synthetase/ligase</fullName>
    </submittedName>
</protein>
<proteinExistence type="predicted"/>